<dbReference type="EMBL" id="AHGT01000008">
    <property type="protein sequence ID" value="ESU38882.1"/>
    <property type="molecule type" value="Genomic_DNA"/>
</dbReference>
<dbReference type="Proteomes" id="UP000018320">
    <property type="component" value="Unassembled WGS sequence"/>
</dbReference>
<evidence type="ECO:0000313" key="1">
    <source>
        <dbReference type="EMBL" id="ESU38882.1"/>
    </source>
</evidence>
<protein>
    <submittedName>
        <fullName evidence="1">Proteasome protease subunit</fullName>
    </submittedName>
</protein>
<dbReference type="GO" id="GO:0000502">
    <property type="term" value="C:proteasome complex"/>
    <property type="evidence" value="ECO:0007669"/>
    <property type="project" value="UniProtKB-KW"/>
</dbReference>
<name>V6TKN0_GIAIN</name>
<organism evidence="1 2">
    <name type="scientific">Giardia intestinalis</name>
    <name type="common">Giardia lamblia</name>
    <dbReference type="NCBI Taxonomy" id="5741"/>
    <lineage>
        <taxon>Eukaryota</taxon>
        <taxon>Metamonada</taxon>
        <taxon>Diplomonadida</taxon>
        <taxon>Hexamitidae</taxon>
        <taxon>Giardiinae</taxon>
        <taxon>Giardia</taxon>
    </lineage>
</organism>
<feature type="non-terminal residue" evidence="1">
    <location>
        <position position="1"/>
    </location>
</feature>
<reference evidence="1 2" key="2">
    <citation type="journal article" date="2013" name="Genome Biol. Evol.">
        <title>Genome sequencing of Giardia lamblia genotypes A2 and B isolates (DH and GS) and comparative analysis with the genomes of genotypes A1 and E (WB and Pig).</title>
        <authorList>
            <person name="Adam R.D."/>
            <person name="Dahlstrom E.W."/>
            <person name="Martens C.A."/>
            <person name="Bruno D.P."/>
            <person name="Barbian K.D."/>
            <person name="Ricklefs S.M."/>
            <person name="Hernandez M.M."/>
            <person name="Narla N.P."/>
            <person name="Patel R.B."/>
            <person name="Porcella S.F."/>
            <person name="Nash T.E."/>
        </authorList>
    </citation>
    <scope>NUCLEOTIDE SEQUENCE [LARGE SCALE GENOMIC DNA]</scope>
    <source>
        <strain evidence="1 2">DH</strain>
    </source>
</reference>
<dbReference type="VEuPathDB" id="GiardiaDB:DHA2_150177"/>
<evidence type="ECO:0000313" key="2">
    <source>
        <dbReference type="Proteomes" id="UP000018320"/>
    </source>
</evidence>
<accession>V6TKN0</accession>
<proteinExistence type="predicted"/>
<sequence length="48" mass="5647">VHGSLEYLFRKAMVAHCALSALPIRYQQEVPEVYFDLYQSRKRFSSPD</sequence>
<keyword evidence="1" id="KW-0647">Proteasome</keyword>
<comment type="caution">
    <text evidence="1">The sequence shown here is derived from an EMBL/GenBank/DDBJ whole genome shotgun (WGS) entry which is preliminary data.</text>
</comment>
<reference evidence="2" key="1">
    <citation type="submission" date="2012-02" db="EMBL/GenBank/DDBJ databases">
        <title>Genome sequencing of Giardia lamblia Genotypes A2 and B isolates (DH and GS) and comparative analysis with the genomes of Genotypes A1 and E (WB and Pig).</title>
        <authorList>
            <person name="Adam R."/>
            <person name="Dahlstrom E."/>
            <person name="Martens C."/>
            <person name="Bruno D."/>
            <person name="Barbian K."/>
            <person name="Porcella S.F."/>
            <person name="Nash T."/>
        </authorList>
    </citation>
    <scope>NUCLEOTIDE SEQUENCE</scope>
    <source>
        <strain evidence="2">DH</strain>
    </source>
</reference>
<keyword evidence="1" id="KW-0645">Protease</keyword>
<dbReference type="AlphaFoldDB" id="V6TKN0"/>
<gene>
    <name evidence="1" type="ORF">DHA2_150177</name>
</gene>
<dbReference type="GO" id="GO:0006508">
    <property type="term" value="P:proteolysis"/>
    <property type="evidence" value="ECO:0007669"/>
    <property type="project" value="UniProtKB-KW"/>
</dbReference>
<keyword evidence="1" id="KW-0378">Hydrolase</keyword>
<dbReference type="GO" id="GO:0008233">
    <property type="term" value="F:peptidase activity"/>
    <property type="evidence" value="ECO:0007669"/>
    <property type="project" value="UniProtKB-KW"/>
</dbReference>